<organism evidence="9 10">
    <name type="scientific">Cryomyces minteri</name>
    <dbReference type="NCBI Taxonomy" id="331657"/>
    <lineage>
        <taxon>Eukaryota</taxon>
        <taxon>Fungi</taxon>
        <taxon>Dikarya</taxon>
        <taxon>Ascomycota</taxon>
        <taxon>Pezizomycotina</taxon>
        <taxon>Dothideomycetes</taxon>
        <taxon>Dothideomycetes incertae sedis</taxon>
        <taxon>Cryomyces</taxon>
    </lineage>
</organism>
<dbReference type="InterPro" id="IPR005128">
    <property type="entry name" value="Acetolactate_a_deCO2ase"/>
</dbReference>
<evidence type="ECO:0000256" key="8">
    <source>
        <dbReference type="ARBA" id="ARBA00023239"/>
    </source>
</evidence>
<evidence type="ECO:0000313" key="9">
    <source>
        <dbReference type="EMBL" id="TKA67146.1"/>
    </source>
</evidence>
<dbReference type="Proteomes" id="UP000308768">
    <property type="component" value="Unassembled WGS sequence"/>
</dbReference>
<dbReference type="PANTHER" id="PTHR35524:SF1">
    <property type="entry name" value="ALPHA-ACETOLACTATE DECARBOXYLASE"/>
    <property type="match status" value="1"/>
</dbReference>
<keyword evidence="10" id="KW-1185">Reference proteome</keyword>
<dbReference type="EC" id="4.1.1.5" evidence="4"/>
<accession>A0A4U0WWJ0</accession>
<dbReference type="STRING" id="331657.A0A4U0WWJ0"/>
<dbReference type="PANTHER" id="PTHR35524">
    <property type="entry name" value="ALPHA-ACETOLACTATE DECARBOXYLASE"/>
    <property type="match status" value="1"/>
</dbReference>
<evidence type="ECO:0000313" key="10">
    <source>
        <dbReference type="Proteomes" id="UP000308768"/>
    </source>
</evidence>
<evidence type="ECO:0000256" key="7">
    <source>
        <dbReference type="ARBA" id="ARBA00023061"/>
    </source>
</evidence>
<dbReference type="Gene3D" id="3.30.1330.80">
    <property type="entry name" value="Hypothetical protein, similar to alpha- acetolactate decarboxylase, domain 2"/>
    <property type="match status" value="2"/>
</dbReference>
<comment type="similarity">
    <text evidence="3">Belongs to the alpha-acetolactate decarboxylase family.</text>
</comment>
<dbReference type="SUPFAM" id="SSF117856">
    <property type="entry name" value="AF0104/ALDC/Ptd012-like"/>
    <property type="match status" value="1"/>
</dbReference>
<dbReference type="GO" id="GO:0047605">
    <property type="term" value="F:acetolactate decarboxylase activity"/>
    <property type="evidence" value="ECO:0007669"/>
    <property type="project" value="UniProtKB-EC"/>
</dbReference>
<name>A0A4U0WWJ0_9PEZI</name>
<evidence type="ECO:0000256" key="6">
    <source>
        <dbReference type="ARBA" id="ARBA00022793"/>
    </source>
</evidence>
<sequence>MAARFPNDIYQHSLFSAFKAGLTSSTGAPCGHLNGYGTHGLGIFPPSHPSSSNSSYNMLLHDSTAYVLSSSGRAMPAPRDAVVPFVMVTRFEPTFRYTVISSQKLQKTSLYDEVFNRRADGRTGGNNSYMPFQVTGGFNTMQLVGEGNALKQVEGTVFGIAVPRWGKDISGEGSHCCFLGEEEEGGKRMGGEVVGFEVGEGATI</sequence>
<gene>
    <name evidence="9" type="ORF">B0A49_10244</name>
</gene>
<evidence type="ECO:0000256" key="5">
    <source>
        <dbReference type="ARBA" id="ARBA00020164"/>
    </source>
</evidence>
<feature type="non-terminal residue" evidence="9">
    <location>
        <position position="204"/>
    </location>
</feature>
<evidence type="ECO:0000256" key="1">
    <source>
        <dbReference type="ARBA" id="ARBA00001784"/>
    </source>
</evidence>
<evidence type="ECO:0000256" key="2">
    <source>
        <dbReference type="ARBA" id="ARBA00005170"/>
    </source>
</evidence>
<evidence type="ECO:0000256" key="4">
    <source>
        <dbReference type="ARBA" id="ARBA00013204"/>
    </source>
</evidence>
<proteinExistence type="inferred from homology"/>
<keyword evidence="7" id="KW-0005">Acetoin biosynthesis</keyword>
<dbReference type="Pfam" id="PF03306">
    <property type="entry name" value="AAL_decarboxy"/>
    <property type="match status" value="1"/>
</dbReference>
<dbReference type="GO" id="GO:0045151">
    <property type="term" value="P:acetoin biosynthetic process"/>
    <property type="evidence" value="ECO:0007669"/>
    <property type="project" value="UniProtKB-KW"/>
</dbReference>
<dbReference type="UniPathway" id="UPA00626">
    <property type="reaction ID" value="UER00678"/>
</dbReference>
<comment type="caution">
    <text evidence="9">The sequence shown here is derived from an EMBL/GenBank/DDBJ whole genome shotgun (WGS) entry which is preliminary data.</text>
</comment>
<dbReference type="OrthoDB" id="509395at2759"/>
<reference evidence="9 10" key="1">
    <citation type="submission" date="2017-03" db="EMBL/GenBank/DDBJ databases">
        <title>Genomes of endolithic fungi from Antarctica.</title>
        <authorList>
            <person name="Coleine C."/>
            <person name="Masonjones S."/>
            <person name="Stajich J.E."/>
        </authorList>
    </citation>
    <scope>NUCLEOTIDE SEQUENCE [LARGE SCALE GENOMIC DNA]</scope>
    <source>
        <strain evidence="9 10">CCFEE 5187</strain>
    </source>
</reference>
<comment type="pathway">
    <text evidence="2">Polyol metabolism; (R,R)-butane-2,3-diol biosynthesis; (R,R)-butane-2,3-diol from pyruvate: step 2/3.</text>
</comment>
<keyword evidence="6" id="KW-0210">Decarboxylase</keyword>
<protein>
    <recommendedName>
        <fullName evidence="5">Alpha-acetolactate decarboxylase</fullName>
        <ecNumber evidence="4">4.1.1.5</ecNumber>
    </recommendedName>
</protein>
<evidence type="ECO:0000256" key="3">
    <source>
        <dbReference type="ARBA" id="ARBA00007106"/>
    </source>
</evidence>
<dbReference type="EMBL" id="NAJN01000944">
    <property type="protein sequence ID" value="TKA67146.1"/>
    <property type="molecule type" value="Genomic_DNA"/>
</dbReference>
<dbReference type="AlphaFoldDB" id="A0A4U0WWJ0"/>
<comment type="catalytic activity">
    <reaction evidence="1">
        <text>(2S)-2-acetolactate + H(+) = (R)-acetoin + CO2</text>
        <dbReference type="Rhea" id="RHEA:21580"/>
        <dbReference type="ChEBI" id="CHEBI:15378"/>
        <dbReference type="ChEBI" id="CHEBI:15686"/>
        <dbReference type="ChEBI" id="CHEBI:16526"/>
        <dbReference type="ChEBI" id="CHEBI:58476"/>
        <dbReference type="EC" id="4.1.1.5"/>
    </reaction>
</comment>
<keyword evidence="8" id="KW-0456">Lyase</keyword>